<evidence type="ECO:0000256" key="4">
    <source>
        <dbReference type="ARBA" id="ARBA00023136"/>
    </source>
</evidence>
<feature type="transmembrane region" description="Helical" evidence="5">
    <location>
        <begin position="136"/>
        <end position="153"/>
    </location>
</feature>
<organism evidence="7 8">
    <name type="scientific">Rhodopirellula bahusiensis</name>
    <dbReference type="NCBI Taxonomy" id="2014065"/>
    <lineage>
        <taxon>Bacteria</taxon>
        <taxon>Pseudomonadati</taxon>
        <taxon>Planctomycetota</taxon>
        <taxon>Planctomycetia</taxon>
        <taxon>Pirellulales</taxon>
        <taxon>Pirellulaceae</taxon>
        <taxon>Rhodopirellula</taxon>
    </lineage>
</organism>
<evidence type="ECO:0000256" key="5">
    <source>
        <dbReference type="SAM" id="Phobius"/>
    </source>
</evidence>
<evidence type="ECO:0000256" key="1">
    <source>
        <dbReference type="ARBA" id="ARBA00004141"/>
    </source>
</evidence>
<keyword evidence="8" id="KW-1185">Reference proteome</keyword>
<proteinExistence type="predicted"/>
<dbReference type="Pfam" id="PF07291">
    <property type="entry name" value="MauE"/>
    <property type="match status" value="1"/>
</dbReference>
<keyword evidence="3 5" id="KW-1133">Transmembrane helix</keyword>
<keyword evidence="2 5" id="KW-0812">Transmembrane</keyword>
<feature type="transmembrane region" description="Helical" evidence="5">
    <location>
        <begin position="238"/>
        <end position="258"/>
    </location>
</feature>
<feature type="transmembrane region" description="Helical" evidence="5">
    <location>
        <begin position="212"/>
        <end position="232"/>
    </location>
</feature>
<feature type="transmembrane region" description="Helical" evidence="5">
    <location>
        <begin position="12"/>
        <end position="30"/>
    </location>
</feature>
<accession>A0A2G1WAB4</accession>
<feature type="transmembrane region" description="Helical" evidence="5">
    <location>
        <begin position="84"/>
        <end position="101"/>
    </location>
</feature>
<dbReference type="OrthoDB" id="239293at2"/>
<evidence type="ECO:0000313" key="8">
    <source>
        <dbReference type="Proteomes" id="UP000225740"/>
    </source>
</evidence>
<evidence type="ECO:0000259" key="6">
    <source>
        <dbReference type="Pfam" id="PF07291"/>
    </source>
</evidence>
<name>A0A2G1WAB4_9BACT</name>
<dbReference type="Proteomes" id="UP000225740">
    <property type="component" value="Unassembled WGS sequence"/>
</dbReference>
<sequence length="423" mass="47273">MASRRTRDGLEAFWAIALLALMAATFRLWLPTSWTGAGDYPAVPMFDLATVGLTQQAANVLSIATPFVIAIACLVTVGGGRWRWAWPIIAVSLVIAVFLDQHRLQPWVYQSFLYAILFAISPRSESGRLPEATFRLIRLLTISVYVFSAAGKLDFQFLHTVGQDFLRVQLEWVGVDVSTWPTKTRLFAAAIFPAFELCVAIALFWPRTRMFGVWMATAMHVGLIAVLSPMGLGHSPGVIVWNVVMALQAWWLFAGPVIEIEDDAAINSDAKADAGRVGPMAWAVVGFAIAMPIFERAGYWDHWLSWALYSPHSSRVTLQIHETAIDRLPEEWRVAVTADEESDRWHDLNLGQLSLAVRGVPAVPQARYQWALADQIIELAGIENQVRGKVQSASDRWTGKRDAQWWTRPDEFQKAGDAFWLVP</sequence>
<evidence type="ECO:0000256" key="2">
    <source>
        <dbReference type="ARBA" id="ARBA00022692"/>
    </source>
</evidence>
<feature type="transmembrane region" description="Helical" evidence="5">
    <location>
        <begin position="186"/>
        <end position="205"/>
    </location>
</feature>
<protein>
    <recommendedName>
        <fullName evidence="6">Methylamine utilisation protein MauE domain-containing protein</fullName>
    </recommendedName>
</protein>
<evidence type="ECO:0000256" key="3">
    <source>
        <dbReference type="ARBA" id="ARBA00022989"/>
    </source>
</evidence>
<keyword evidence="4 5" id="KW-0472">Membrane</keyword>
<dbReference type="AlphaFoldDB" id="A0A2G1WAB4"/>
<feature type="transmembrane region" description="Helical" evidence="5">
    <location>
        <begin position="107"/>
        <end position="124"/>
    </location>
</feature>
<comment type="caution">
    <text evidence="7">The sequence shown here is derived from an EMBL/GenBank/DDBJ whole genome shotgun (WGS) entry which is preliminary data.</text>
</comment>
<comment type="subcellular location">
    <subcellularLocation>
        <location evidence="1">Membrane</location>
        <topology evidence="1">Multi-pass membrane protein</topology>
    </subcellularLocation>
</comment>
<gene>
    <name evidence="7" type="ORF">CEE69_07060</name>
</gene>
<reference evidence="7 8" key="1">
    <citation type="submission" date="2017-06" db="EMBL/GenBank/DDBJ databases">
        <title>Description of Rhodopirellula bahusiensis sp. nov.</title>
        <authorList>
            <person name="Kizina J."/>
            <person name="Harder J."/>
        </authorList>
    </citation>
    <scope>NUCLEOTIDE SEQUENCE [LARGE SCALE GENOMIC DNA]</scope>
    <source>
        <strain evidence="7 8">SWK21</strain>
    </source>
</reference>
<evidence type="ECO:0000313" key="7">
    <source>
        <dbReference type="EMBL" id="PHQ35956.1"/>
    </source>
</evidence>
<feature type="transmembrane region" description="Helical" evidence="5">
    <location>
        <begin position="57"/>
        <end position="77"/>
    </location>
</feature>
<dbReference type="InterPro" id="IPR009908">
    <property type="entry name" value="Methylamine_util_MauE"/>
</dbReference>
<dbReference type="EMBL" id="NIZW01000004">
    <property type="protein sequence ID" value="PHQ35956.1"/>
    <property type="molecule type" value="Genomic_DNA"/>
</dbReference>
<feature type="domain" description="Methylamine utilisation protein MauE" evidence="6">
    <location>
        <begin position="134"/>
        <end position="227"/>
    </location>
</feature>